<organism evidence="1 2">
    <name type="scientific">Pelistega indica</name>
    <dbReference type="NCBI Taxonomy" id="1414851"/>
    <lineage>
        <taxon>Bacteria</taxon>
        <taxon>Pseudomonadati</taxon>
        <taxon>Pseudomonadota</taxon>
        <taxon>Betaproteobacteria</taxon>
        <taxon>Burkholderiales</taxon>
        <taxon>Alcaligenaceae</taxon>
        <taxon>Pelistega</taxon>
    </lineage>
</organism>
<comment type="caution">
    <text evidence="1">The sequence shown here is derived from an EMBL/GenBank/DDBJ whole genome shotgun (WGS) entry which is preliminary data.</text>
</comment>
<reference evidence="1 2" key="1">
    <citation type="submission" date="2013-11" db="EMBL/GenBank/DDBJ databases">
        <title>Genomic analysis of Pelistega sp. HM-7.</title>
        <authorList>
            <person name="Kumbhare S.V."/>
            <person name="Shetty S.A."/>
            <person name="Sharma O."/>
            <person name="Dhotre D.P."/>
        </authorList>
    </citation>
    <scope>NUCLEOTIDE SEQUENCE [LARGE SCALE GENOMIC DNA]</scope>
    <source>
        <strain evidence="1 2">HM-7</strain>
    </source>
</reference>
<keyword evidence="2" id="KW-1185">Reference proteome</keyword>
<dbReference type="Proteomes" id="UP000018766">
    <property type="component" value="Unassembled WGS sequence"/>
</dbReference>
<evidence type="ECO:0000313" key="1">
    <source>
        <dbReference type="EMBL" id="ETD72756.1"/>
    </source>
</evidence>
<dbReference type="AlphaFoldDB" id="V8G9G9"/>
<dbReference type="RefSeq" id="WP_023949469.1">
    <property type="nucleotide sequence ID" value="NZ_AYSV01000020.1"/>
</dbReference>
<dbReference type="Gene3D" id="3.40.1350.10">
    <property type="match status" value="1"/>
</dbReference>
<dbReference type="SUPFAM" id="SSF52980">
    <property type="entry name" value="Restriction endonuclease-like"/>
    <property type="match status" value="1"/>
</dbReference>
<gene>
    <name evidence="1" type="ORF">V757_02270</name>
</gene>
<evidence type="ECO:0000313" key="2">
    <source>
        <dbReference type="Proteomes" id="UP000018766"/>
    </source>
</evidence>
<proteinExistence type="predicted"/>
<accession>V8G9G9</accession>
<dbReference type="OrthoDB" id="7595274at2"/>
<sequence length="124" mass="14128">MAKMTDEARVKRDLKAFFNEIGAYWFMPATHGYGRSGVPDFVICLHGHFFGIECKGTPKDKTTILQRIELDKIFKAGGGVAVVDRSNIDVFKEWLQNVDIYRTKDFRRDADKLIALAGIEDIEE</sequence>
<dbReference type="InterPro" id="IPR011856">
    <property type="entry name" value="tRNA_endonuc-like_dom_sf"/>
</dbReference>
<dbReference type="GO" id="GO:0003676">
    <property type="term" value="F:nucleic acid binding"/>
    <property type="evidence" value="ECO:0007669"/>
    <property type="project" value="InterPro"/>
</dbReference>
<dbReference type="InterPro" id="IPR011335">
    <property type="entry name" value="Restrct_endonuc-II-like"/>
</dbReference>
<protein>
    <submittedName>
        <fullName evidence="1">VRR-NUC domain-containing protein</fullName>
    </submittedName>
</protein>
<dbReference type="EMBL" id="AYSV01000020">
    <property type="protein sequence ID" value="ETD72756.1"/>
    <property type="molecule type" value="Genomic_DNA"/>
</dbReference>
<name>V8G9G9_9BURK</name>